<gene>
    <name evidence="2" type="ORF">UX31_C0016G0004</name>
</gene>
<dbReference type="InterPro" id="IPR007712">
    <property type="entry name" value="RelE/ParE_toxin"/>
</dbReference>
<evidence type="ECO:0000313" key="3">
    <source>
        <dbReference type="Proteomes" id="UP000034107"/>
    </source>
</evidence>
<dbReference type="SUPFAM" id="SSF143011">
    <property type="entry name" value="RelE-like"/>
    <property type="match status" value="1"/>
</dbReference>
<dbReference type="AlphaFoldDB" id="A0A0G1NME0"/>
<proteinExistence type="predicted"/>
<dbReference type="InterPro" id="IPR035093">
    <property type="entry name" value="RelE/ParE_toxin_dom_sf"/>
</dbReference>
<dbReference type="Gene3D" id="3.30.2310.20">
    <property type="entry name" value="RelE-like"/>
    <property type="match status" value="1"/>
</dbReference>
<accession>A0A0G1NME0</accession>
<organism evidence="2 3">
    <name type="scientific">Candidatus Nomurabacteria bacterium GW2011_GWA1_46_11</name>
    <dbReference type="NCBI Taxonomy" id="1618732"/>
    <lineage>
        <taxon>Bacteria</taxon>
        <taxon>Candidatus Nomuraibacteriota</taxon>
    </lineage>
</organism>
<protein>
    <recommendedName>
        <fullName evidence="4">Plasmid stabilization system</fullName>
    </recommendedName>
</protein>
<keyword evidence="1" id="KW-1277">Toxin-antitoxin system</keyword>
<reference evidence="2 3" key="1">
    <citation type="journal article" date="2015" name="Nature">
        <title>rRNA introns, odd ribosomes, and small enigmatic genomes across a large radiation of phyla.</title>
        <authorList>
            <person name="Brown C.T."/>
            <person name="Hug L.A."/>
            <person name="Thomas B.C."/>
            <person name="Sharon I."/>
            <person name="Castelle C.J."/>
            <person name="Singh A."/>
            <person name="Wilkins M.J."/>
            <person name="Williams K.H."/>
            <person name="Banfield J.F."/>
        </authorList>
    </citation>
    <scope>NUCLEOTIDE SEQUENCE [LARGE SCALE GENOMIC DNA]</scope>
</reference>
<evidence type="ECO:0008006" key="4">
    <source>
        <dbReference type="Google" id="ProtNLM"/>
    </source>
</evidence>
<dbReference type="NCBIfam" id="TIGR02385">
    <property type="entry name" value="RelE_StbE"/>
    <property type="match status" value="1"/>
</dbReference>
<sequence>MKVFKFSPSVYKELQALKRKNPQILNKVYKQLQLFQQNPKHHSLRLHKITGAVENTWSISINGGYRLLYIEIADVFYFFKLGSHDEVYRK</sequence>
<comment type="caution">
    <text evidence="2">The sequence shown here is derived from an EMBL/GenBank/DDBJ whole genome shotgun (WGS) entry which is preliminary data.</text>
</comment>
<dbReference type="EMBL" id="LCLS01000016">
    <property type="protein sequence ID" value="KKU21527.1"/>
    <property type="molecule type" value="Genomic_DNA"/>
</dbReference>
<dbReference type="Proteomes" id="UP000034107">
    <property type="component" value="Unassembled WGS sequence"/>
</dbReference>
<evidence type="ECO:0000256" key="1">
    <source>
        <dbReference type="ARBA" id="ARBA00022649"/>
    </source>
</evidence>
<evidence type="ECO:0000313" key="2">
    <source>
        <dbReference type="EMBL" id="KKU21527.1"/>
    </source>
</evidence>
<name>A0A0G1NME0_9BACT</name>